<dbReference type="EMBL" id="CP036287">
    <property type="protein sequence ID" value="QDU68205.1"/>
    <property type="molecule type" value="Genomic_DNA"/>
</dbReference>
<dbReference type="AlphaFoldDB" id="A0A518BMK7"/>
<dbReference type="RefSeq" id="WP_419191595.1">
    <property type="nucleotide sequence ID" value="NZ_CP036287.1"/>
</dbReference>
<organism evidence="1 2">
    <name type="scientific">Engelhardtia mirabilis</name>
    <dbReference type="NCBI Taxonomy" id="2528011"/>
    <lineage>
        <taxon>Bacteria</taxon>
        <taxon>Pseudomonadati</taxon>
        <taxon>Planctomycetota</taxon>
        <taxon>Planctomycetia</taxon>
        <taxon>Planctomycetia incertae sedis</taxon>
        <taxon>Engelhardtia</taxon>
    </lineage>
</organism>
<name>A0A518BMK7_9BACT</name>
<evidence type="ECO:0000313" key="2">
    <source>
        <dbReference type="Proteomes" id="UP000316921"/>
    </source>
</evidence>
<gene>
    <name evidence="1" type="ORF">Pla133_32990</name>
</gene>
<evidence type="ECO:0000313" key="1">
    <source>
        <dbReference type="EMBL" id="QDU68205.1"/>
    </source>
</evidence>
<sequence length="286" mass="31571">MAQRSTRGQQFDDKFIAFVDILGFKALVAESEAGSGRPLPELIRLCALLGSSDQRKQFDEHGPTVCPEAPRLATNLDFRITQESDCVVVSCEVSPAGIANLLAHCHGVVLRLLNEGLMCRGYVTRGSIYHTDSHFIGSGFHEAVTREKKVSIFRTVADRSGTPFVEVDSRVSSYVDACGDQCVREMFSRMVHCDGELTALFPFKSLSHSFIIGDYMGHRFDAARERAANANVRALLHRVIAAVQAAVDAGNTDARRKAAHYVGALRQQLEDCDWTDRLLDRIEGQP</sequence>
<dbReference type="Proteomes" id="UP000316921">
    <property type="component" value="Chromosome"/>
</dbReference>
<reference evidence="1 2" key="1">
    <citation type="submission" date="2019-02" db="EMBL/GenBank/DDBJ databases">
        <title>Deep-cultivation of Planctomycetes and their phenomic and genomic characterization uncovers novel biology.</title>
        <authorList>
            <person name="Wiegand S."/>
            <person name="Jogler M."/>
            <person name="Boedeker C."/>
            <person name="Pinto D."/>
            <person name="Vollmers J."/>
            <person name="Rivas-Marin E."/>
            <person name="Kohn T."/>
            <person name="Peeters S.H."/>
            <person name="Heuer A."/>
            <person name="Rast P."/>
            <person name="Oberbeckmann S."/>
            <person name="Bunk B."/>
            <person name="Jeske O."/>
            <person name="Meyerdierks A."/>
            <person name="Storesund J.E."/>
            <person name="Kallscheuer N."/>
            <person name="Luecker S."/>
            <person name="Lage O.M."/>
            <person name="Pohl T."/>
            <person name="Merkel B.J."/>
            <person name="Hornburger P."/>
            <person name="Mueller R.-W."/>
            <person name="Bruemmer F."/>
            <person name="Labrenz M."/>
            <person name="Spormann A.M."/>
            <person name="Op den Camp H."/>
            <person name="Overmann J."/>
            <person name="Amann R."/>
            <person name="Jetten M.S.M."/>
            <person name="Mascher T."/>
            <person name="Medema M.H."/>
            <person name="Devos D.P."/>
            <person name="Kaster A.-K."/>
            <person name="Ovreas L."/>
            <person name="Rohde M."/>
            <person name="Galperin M.Y."/>
            <person name="Jogler C."/>
        </authorList>
    </citation>
    <scope>NUCLEOTIDE SEQUENCE [LARGE SCALE GENOMIC DNA]</scope>
    <source>
        <strain evidence="1 2">Pla133</strain>
    </source>
</reference>
<keyword evidence="2" id="KW-1185">Reference proteome</keyword>
<proteinExistence type="predicted"/>
<protein>
    <submittedName>
        <fullName evidence="1">Uncharacterized protein</fullName>
    </submittedName>
</protein>
<dbReference type="KEGG" id="pbap:Pla133_32990"/>
<accession>A0A518BMK7</accession>